<evidence type="ECO:0000313" key="6">
    <source>
        <dbReference type="Proteomes" id="UP000002009"/>
    </source>
</evidence>
<feature type="repeat" description="ANK" evidence="3">
    <location>
        <begin position="488"/>
        <end position="520"/>
    </location>
</feature>
<feature type="region of interest" description="Disordered" evidence="4">
    <location>
        <begin position="13"/>
        <end position="38"/>
    </location>
</feature>
<keyword evidence="6" id="KW-1185">Reference proteome</keyword>
<keyword evidence="1" id="KW-0677">Repeat</keyword>
<dbReference type="PANTHER" id="PTHR24198:SF165">
    <property type="entry name" value="ANKYRIN REPEAT-CONTAINING PROTEIN-RELATED"/>
    <property type="match status" value="1"/>
</dbReference>
<reference evidence="5 6" key="1">
    <citation type="journal article" date="2009" name="Science">
        <title>Green evolution and dynamic adaptations revealed by genomes of the marine picoeukaryotes Micromonas.</title>
        <authorList>
            <person name="Worden A.Z."/>
            <person name="Lee J.H."/>
            <person name="Mock T."/>
            <person name="Rouze P."/>
            <person name="Simmons M.P."/>
            <person name="Aerts A.L."/>
            <person name="Allen A.E."/>
            <person name="Cuvelier M.L."/>
            <person name="Derelle E."/>
            <person name="Everett M.V."/>
            <person name="Foulon E."/>
            <person name="Grimwood J."/>
            <person name="Gundlach H."/>
            <person name="Henrissat B."/>
            <person name="Napoli C."/>
            <person name="McDonald S.M."/>
            <person name="Parker M.S."/>
            <person name="Rombauts S."/>
            <person name="Salamov A."/>
            <person name="Von Dassow P."/>
            <person name="Badger J.H."/>
            <person name="Coutinho P.M."/>
            <person name="Demir E."/>
            <person name="Dubchak I."/>
            <person name="Gentemann C."/>
            <person name="Eikrem W."/>
            <person name="Gready J.E."/>
            <person name="John U."/>
            <person name="Lanier W."/>
            <person name="Lindquist E.A."/>
            <person name="Lucas S."/>
            <person name="Mayer K.F."/>
            <person name="Moreau H."/>
            <person name="Not F."/>
            <person name="Otillar R."/>
            <person name="Panaud O."/>
            <person name="Pangilinan J."/>
            <person name="Paulsen I."/>
            <person name="Piegu B."/>
            <person name="Poliakov A."/>
            <person name="Robbens S."/>
            <person name="Schmutz J."/>
            <person name="Toulza E."/>
            <person name="Wyss T."/>
            <person name="Zelensky A."/>
            <person name="Zhou K."/>
            <person name="Armbrust E.V."/>
            <person name="Bhattacharya D."/>
            <person name="Goodenough U.W."/>
            <person name="Van de Peer Y."/>
            <person name="Grigoriev I.V."/>
        </authorList>
    </citation>
    <scope>NUCLEOTIDE SEQUENCE [LARGE SCALE GENOMIC DNA]</scope>
    <source>
        <strain evidence="6">RCC299 / NOUM17</strain>
    </source>
</reference>
<dbReference type="Proteomes" id="UP000002009">
    <property type="component" value="Chromosome 2"/>
</dbReference>
<feature type="repeat" description="ANK" evidence="3">
    <location>
        <begin position="187"/>
        <end position="212"/>
    </location>
</feature>
<dbReference type="AlphaFoldDB" id="C1DZI6"/>
<dbReference type="Gene3D" id="1.25.40.20">
    <property type="entry name" value="Ankyrin repeat-containing domain"/>
    <property type="match status" value="3"/>
</dbReference>
<feature type="compositionally biased region" description="Polar residues" evidence="4">
    <location>
        <begin position="13"/>
        <end position="25"/>
    </location>
</feature>
<evidence type="ECO:0000256" key="3">
    <source>
        <dbReference type="PROSITE-ProRule" id="PRU00023"/>
    </source>
</evidence>
<dbReference type="GeneID" id="8240595"/>
<dbReference type="FunCoup" id="C1DZI6">
    <property type="interactions" value="1"/>
</dbReference>
<dbReference type="InParanoid" id="C1DZI6"/>
<dbReference type="eggNOG" id="KOG0504">
    <property type="taxonomic scope" value="Eukaryota"/>
</dbReference>
<dbReference type="Pfam" id="PF00023">
    <property type="entry name" value="Ank"/>
    <property type="match status" value="1"/>
</dbReference>
<dbReference type="OMA" id="FHEHEME"/>
<gene>
    <name evidence="5" type="ORF">MICPUN_99189</name>
</gene>
<dbReference type="EMBL" id="CP001323">
    <property type="protein sequence ID" value="ACO61124.1"/>
    <property type="molecule type" value="Genomic_DNA"/>
</dbReference>
<keyword evidence="2 3" id="KW-0040">ANK repeat</keyword>
<organism evidence="5 6">
    <name type="scientific">Micromonas commoda (strain RCC299 / NOUM17 / CCMP2709)</name>
    <name type="common">Picoplanktonic green alga</name>
    <dbReference type="NCBI Taxonomy" id="296587"/>
    <lineage>
        <taxon>Eukaryota</taxon>
        <taxon>Viridiplantae</taxon>
        <taxon>Chlorophyta</taxon>
        <taxon>Mamiellophyceae</taxon>
        <taxon>Mamiellales</taxon>
        <taxon>Mamiellaceae</taxon>
        <taxon>Micromonas</taxon>
    </lineage>
</organism>
<feature type="repeat" description="ANK" evidence="3">
    <location>
        <begin position="410"/>
        <end position="442"/>
    </location>
</feature>
<dbReference type="InterPro" id="IPR002110">
    <property type="entry name" value="Ankyrin_rpt"/>
</dbReference>
<dbReference type="SMART" id="SM00248">
    <property type="entry name" value="ANK"/>
    <property type="match status" value="9"/>
</dbReference>
<dbReference type="KEGG" id="mis:MICPUN_99189"/>
<dbReference type="RefSeq" id="XP_002499866.1">
    <property type="nucleotide sequence ID" value="XM_002499820.1"/>
</dbReference>
<feature type="repeat" description="ANK" evidence="3">
    <location>
        <begin position="111"/>
        <end position="143"/>
    </location>
</feature>
<evidence type="ECO:0000313" key="5">
    <source>
        <dbReference type="EMBL" id="ACO61124.1"/>
    </source>
</evidence>
<accession>C1DZI6</accession>
<dbReference type="SUPFAM" id="SSF48403">
    <property type="entry name" value="Ankyrin repeat"/>
    <property type="match status" value="2"/>
</dbReference>
<dbReference type="Pfam" id="PF12796">
    <property type="entry name" value="Ank_2"/>
    <property type="match status" value="3"/>
</dbReference>
<proteinExistence type="predicted"/>
<dbReference type="PROSITE" id="PS50297">
    <property type="entry name" value="ANK_REP_REGION"/>
    <property type="match status" value="4"/>
</dbReference>
<protein>
    <submittedName>
        <fullName evidence="5">Uncharacterized protein</fullName>
    </submittedName>
</protein>
<name>C1DZI6_MICCC</name>
<feature type="region of interest" description="Disordered" evidence="4">
    <location>
        <begin position="212"/>
        <end position="231"/>
    </location>
</feature>
<sequence length="553" mass="57825">MGDDPFYVNMTHASNRQYNRQNPSFDSRPPDFGHLASNAKWPEAQRWHSAGPSKRRSRAAPGGGIENVDAFTAPFDMSLSPHLLLAALEDDAAVVKDLVSRGAWTECRADSGATPLICAAAKGSIASVEALLEAGANVVATDDVGANAVTLAAFHGRGDVIDFILDSTEVAETDGAALALLTWPTRKGETPLMAAARGGRADVVRLLARRMAPHAPPGGSDGDGGGYWDGGGDARERTAAALAARGGQTECLRALIELGCDANERSGVRSMTPLMHAACKGRVACVNYLLGNENREQGDEGAAASSPDDGGGVSDLLVKVRISPEGAVTIRPNEPPLQRAVSFEDGVGGAAGSETSKRPKPTLADPTLADDQGMTALAHAAASGHLACYKALAAAWPGGAPAAREARDARGRTPLMLAARFGGSSVVEHLLSVSGPYALKDVDANHETALFLAVKGGHVEPGGIAESILAKYRFHEHEMEVLEIKNTEQMTPLLWAAAHGRTETCRWLVAKGADILATDGKGRLPRQTADAHGHGETSEVLSRLARSAFDVKF</sequence>
<dbReference type="OrthoDB" id="5314041at2759"/>
<dbReference type="InterPro" id="IPR036770">
    <property type="entry name" value="Ankyrin_rpt-contain_sf"/>
</dbReference>
<evidence type="ECO:0000256" key="4">
    <source>
        <dbReference type="SAM" id="MobiDB-lite"/>
    </source>
</evidence>
<evidence type="ECO:0000256" key="2">
    <source>
        <dbReference type="ARBA" id="ARBA00023043"/>
    </source>
</evidence>
<dbReference type="PROSITE" id="PS50088">
    <property type="entry name" value="ANK_REPEAT"/>
    <property type="match status" value="4"/>
</dbReference>
<dbReference type="STRING" id="296587.C1DZI6"/>
<feature type="compositionally biased region" description="Gly residues" evidence="4">
    <location>
        <begin position="219"/>
        <end position="231"/>
    </location>
</feature>
<evidence type="ECO:0000256" key="1">
    <source>
        <dbReference type="ARBA" id="ARBA00022737"/>
    </source>
</evidence>
<dbReference type="PANTHER" id="PTHR24198">
    <property type="entry name" value="ANKYRIN REPEAT AND PROTEIN KINASE DOMAIN-CONTAINING PROTEIN"/>
    <property type="match status" value="1"/>
</dbReference>